<sequence>MNITQLFLLALNCINDNRKLSHTEQSTVYVLYRKNIAGLISIDEFMEMFINLSVYCNSPNRNKELTIELIEKYLYKSARKLISLKGMPI</sequence>
<organism evidence="1 2">
    <name type="scientific">Providencia alcalifaciens</name>
    <dbReference type="NCBI Taxonomy" id="126385"/>
    <lineage>
        <taxon>Bacteria</taxon>
        <taxon>Pseudomonadati</taxon>
        <taxon>Pseudomonadota</taxon>
        <taxon>Gammaproteobacteria</taxon>
        <taxon>Enterobacterales</taxon>
        <taxon>Morganellaceae</taxon>
        <taxon>Providencia</taxon>
    </lineage>
</organism>
<dbReference type="OrthoDB" id="6465022at2"/>
<dbReference type="Proteomes" id="UP000295055">
    <property type="component" value="Unassembled WGS sequence"/>
</dbReference>
<dbReference type="AlphaFoldDB" id="A0A4R3NZR8"/>
<name>A0A4R3NZR8_9GAMM</name>
<evidence type="ECO:0000313" key="1">
    <source>
        <dbReference type="EMBL" id="TCT38700.1"/>
    </source>
</evidence>
<dbReference type="EMBL" id="SMAS01000001">
    <property type="protein sequence ID" value="TCT38700.1"/>
    <property type="molecule type" value="Genomic_DNA"/>
</dbReference>
<proteinExistence type="predicted"/>
<evidence type="ECO:0000313" key="2">
    <source>
        <dbReference type="Proteomes" id="UP000295055"/>
    </source>
</evidence>
<comment type="caution">
    <text evidence="1">The sequence shown here is derived from an EMBL/GenBank/DDBJ whole genome shotgun (WGS) entry which is preliminary data.</text>
</comment>
<dbReference type="RefSeq" id="WP_132494986.1">
    <property type="nucleotide sequence ID" value="NZ_SMAS01000001.1"/>
</dbReference>
<reference evidence="1 2" key="1">
    <citation type="submission" date="2019-03" db="EMBL/GenBank/DDBJ databases">
        <title>Genomic analyses of the natural microbiome of Caenorhabditis elegans.</title>
        <authorList>
            <person name="Samuel B."/>
        </authorList>
    </citation>
    <scope>NUCLEOTIDE SEQUENCE [LARGE SCALE GENOMIC DNA]</scope>
    <source>
        <strain evidence="1 2">JUb102</strain>
    </source>
</reference>
<gene>
    <name evidence="1" type="ORF">EC835_101722</name>
</gene>
<protein>
    <submittedName>
        <fullName evidence="1">Uncharacterized protein</fullName>
    </submittedName>
</protein>
<accession>A0A4R3NZR8</accession>